<sequence length="196" mass="20705">MRRQVLVVGLLTFFTAMAISSGTEAVVNRFPSALAALPFLLIIIAVGIIFDMIGVAATAAAVAPFHAKAARKIPGAKQAISLLNHADKVASFCNDVIGDICGTVSGGLGATIVFLLVSSHPDWNKAWLGTIMTGLIAAVTVGGKAGGKKLAIDHAEEIIFLVGRCLAWIERQTGWTLWPDKKNSKGGRKRNDHFNS</sequence>
<protein>
    <submittedName>
        <fullName evidence="2">Uncharacterized protein</fullName>
    </submittedName>
</protein>
<dbReference type="EMBL" id="FUXM01000008">
    <property type="protein sequence ID" value="SJZ83449.1"/>
    <property type="molecule type" value="Genomic_DNA"/>
</dbReference>
<evidence type="ECO:0000313" key="3">
    <source>
        <dbReference type="Proteomes" id="UP000189933"/>
    </source>
</evidence>
<proteinExistence type="predicted"/>
<keyword evidence="3" id="KW-1185">Reference proteome</keyword>
<keyword evidence="1" id="KW-0472">Membrane</keyword>
<evidence type="ECO:0000256" key="1">
    <source>
        <dbReference type="SAM" id="Phobius"/>
    </source>
</evidence>
<evidence type="ECO:0000313" key="2">
    <source>
        <dbReference type="EMBL" id="SJZ83449.1"/>
    </source>
</evidence>
<reference evidence="3" key="1">
    <citation type="submission" date="2017-02" db="EMBL/GenBank/DDBJ databases">
        <authorList>
            <person name="Varghese N."/>
            <person name="Submissions S."/>
        </authorList>
    </citation>
    <scope>NUCLEOTIDE SEQUENCE [LARGE SCALE GENOMIC DNA]</scope>
    <source>
        <strain evidence="3">DSM 16521</strain>
    </source>
</reference>
<name>A0A1T4NW28_9FIRM</name>
<dbReference type="AlphaFoldDB" id="A0A1T4NW28"/>
<organism evidence="2 3">
    <name type="scientific">Carboxydocella sporoproducens DSM 16521</name>
    <dbReference type="NCBI Taxonomy" id="1121270"/>
    <lineage>
        <taxon>Bacteria</taxon>
        <taxon>Bacillati</taxon>
        <taxon>Bacillota</taxon>
        <taxon>Clostridia</taxon>
        <taxon>Eubacteriales</taxon>
        <taxon>Clostridiales Family XVI. Incertae Sedis</taxon>
        <taxon>Carboxydocella</taxon>
    </lineage>
</organism>
<gene>
    <name evidence="2" type="ORF">SAMN02745885_01058</name>
</gene>
<feature type="transmembrane region" description="Helical" evidence="1">
    <location>
        <begin position="35"/>
        <end position="63"/>
    </location>
</feature>
<keyword evidence="1" id="KW-1133">Transmembrane helix</keyword>
<dbReference type="Proteomes" id="UP000189933">
    <property type="component" value="Unassembled WGS sequence"/>
</dbReference>
<accession>A0A1T4NW28</accession>
<keyword evidence="1" id="KW-0812">Transmembrane</keyword>